<dbReference type="eggNOG" id="COG0189">
    <property type="taxonomic scope" value="Bacteria"/>
</dbReference>
<reference evidence="1 2" key="1">
    <citation type="journal article" date="2007" name="Proc. Natl. Acad. Sci. U.S.A.">
        <title>Genome and proteome of long-chain alkane degrading Geobacillus thermodenitrificans NG80-2 isolated from a deep-subsurface oil reservoir.</title>
        <authorList>
            <person name="Feng L."/>
            <person name="Wang W."/>
            <person name="Cheng J."/>
            <person name="Ren Y."/>
            <person name="Zhao G."/>
            <person name="Gao C."/>
            <person name="Tang Y."/>
            <person name="Liu X."/>
            <person name="Han W."/>
            <person name="Peng X."/>
            <person name="Liu R."/>
            <person name="Wang L."/>
        </authorList>
    </citation>
    <scope>NUCLEOTIDE SEQUENCE [LARGE SCALE GENOMIC DNA]</scope>
    <source>
        <strain evidence="1 2">NG80-2</strain>
    </source>
</reference>
<dbReference type="InterPro" id="IPR026838">
    <property type="entry name" value="YheC/D"/>
</dbReference>
<gene>
    <name evidence="1" type="ordered locus">GTNG_0548</name>
</gene>
<accession>A4IKS6</accession>
<dbReference type="HOGENOM" id="CLU_044334_0_0_9"/>
<dbReference type="AlphaFoldDB" id="A4IKS6"/>
<dbReference type="EMBL" id="CP000557">
    <property type="protein sequence ID" value="ABO65930.1"/>
    <property type="molecule type" value="Genomic_DNA"/>
</dbReference>
<organism evidence="1 2">
    <name type="scientific">Geobacillus thermodenitrificans (strain NG80-2)</name>
    <dbReference type="NCBI Taxonomy" id="420246"/>
    <lineage>
        <taxon>Bacteria</taxon>
        <taxon>Bacillati</taxon>
        <taxon>Bacillota</taxon>
        <taxon>Bacilli</taxon>
        <taxon>Bacillales</taxon>
        <taxon>Anoxybacillaceae</taxon>
        <taxon>Geobacillus</taxon>
    </lineage>
</organism>
<dbReference type="Pfam" id="PF14398">
    <property type="entry name" value="ATPgrasp_YheCD"/>
    <property type="match status" value="1"/>
</dbReference>
<protein>
    <recommendedName>
        <fullName evidence="3">Endospore coat-associated protein YheD</fullName>
    </recommendedName>
</protein>
<evidence type="ECO:0008006" key="3">
    <source>
        <dbReference type="Google" id="ProtNLM"/>
    </source>
</evidence>
<dbReference type="Proteomes" id="UP000001578">
    <property type="component" value="Chromosome"/>
</dbReference>
<dbReference type="KEGG" id="gtn:GTNG_0548"/>
<name>A4IKS6_GEOTN</name>
<dbReference type="SUPFAM" id="SSF56059">
    <property type="entry name" value="Glutathione synthetase ATP-binding domain-like"/>
    <property type="match status" value="1"/>
</dbReference>
<evidence type="ECO:0000313" key="1">
    <source>
        <dbReference type="EMBL" id="ABO65930.1"/>
    </source>
</evidence>
<sequence>MLISLGFVTLDEQQELTYFTEVAKRANHYGISVYRFSPLNIDPQTEHVHGFVFQPETNEWMDAVFTIPPFLYDRCFYGHDDRSKKAKPIMHWLKQRPDLVFLGYGLPGKWDVFESLSTHPLLSAYVPPTVRLEHTDDILELLRHEQAVVAKPMHGSSGRGIYVIQKQGKTLSVQDGLGQERAVIARRRELEKLVTSLNRRDSYMLQPLLSLSTPAHEPFDLRFLLQKDEGGRWVERVRAVRVGRPGTWVANIRSGADIRPFADWLDYLPSPKRVLVLDGIETIIRTLPTYIDNEFGSLFEIGLDLGVADNGAVWILDVNSKPGRKVINILPPEQQNAIYEAPLRYCLFLASGVNSR</sequence>
<evidence type="ECO:0000313" key="2">
    <source>
        <dbReference type="Proteomes" id="UP000001578"/>
    </source>
</evidence>
<proteinExistence type="predicted"/>